<proteinExistence type="predicted"/>
<dbReference type="Proteomes" id="UP000001292">
    <property type="component" value="Unassembled WGS sequence"/>
</dbReference>
<dbReference type="PhylomeDB" id="B4IFP5"/>
<dbReference type="HOGENOM" id="CLU_3126595_0_0_1"/>
<dbReference type="OMA" id="NAIQAQC"/>
<organism evidence="3">
    <name type="scientific">Drosophila sechellia</name>
    <name type="common">Fruit fly</name>
    <dbReference type="NCBI Taxonomy" id="7238"/>
    <lineage>
        <taxon>Eukaryota</taxon>
        <taxon>Metazoa</taxon>
        <taxon>Ecdysozoa</taxon>
        <taxon>Arthropoda</taxon>
        <taxon>Hexapoda</taxon>
        <taxon>Insecta</taxon>
        <taxon>Pterygota</taxon>
        <taxon>Neoptera</taxon>
        <taxon>Endopterygota</taxon>
        <taxon>Diptera</taxon>
        <taxon>Brachycera</taxon>
        <taxon>Muscomorpha</taxon>
        <taxon>Ephydroidea</taxon>
        <taxon>Drosophilidae</taxon>
        <taxon>Drosophila</taxon>
        <taxon>Sophophora</taxon>
    </lineage>
</organism>
<keyword evidence="3" id="KW-1185">Reference proteome</keyword>
<evidence type="ECO:0000256" key="1">
    <source>
        <dbReference type="SAM" id="MobiDB-lite"/>
    </source>
</evidence>
<accession>B4IFP5</accession>
<name>B4IFP5_DROSE</name>
<dbReference type="EMBL" id="CH480834">
    <property type="protein sequence ID" value="EDW46482.1"/>
    <property type="molecule type" value="Genomic_DNA"/>
</dbReference>
<reference evidence="2 3" key="1">
    <citation type="journal article" date="2007" name="Nature">
        <title>Evolution of genes and genomes on the Drosophila phylogeny.</title>
        <authorList>
            <consortium name="Drosophila 12 Genomes Consortium"/>
            <person name="Clark A.G."/>
            <person name="Eisen M.B."/>
            <person name="Smith D.R."/>
            <person name="Bergman C.M."/>
            <person name="Oliver B."/>
            <person name="Markow T.A."/>
            <person name="Kaufman T.C."/>
            <person name="Kellis M."/>
            <person name="Gelbart W."/>
            <person name="Iyer V.N."/>
            <person name="Pollard D.A."/>
            <person name="Sackton T.B."/>
            <person name="Larracuente A.M."/>
            <person name="Singh N.D."/>
            <person name="Abad J.P."/>
            <person name="Abt D.N."/>
            <person name="Adryan B."/>
            <person name="Aguade M."/>
            <person name="Akashi H."/>
            <person name="Anderson W.W."/>
            <person name="Aquadro C.F."/>
            <person name="Ardell D.H."/>
            <person name="Arguello R."/>
            <person name="Artieri C.G."/>
            <person name="Barbash D.A."/>
            <person name="Barker D."/>
            <person name="Barsanti P."/>
            <person name="Batterham P."/>
            <person name="Batzoglou S."/>
            <person name="Begun D."/>
            <person name="Bhutkar A."/>
            <person name="Blanco E."/>
            <person name="Bosak S.A."/>
            <person name="Bradley R.K."/>
            <person name="Brand A.D."/>
            <person name="Brent M.R."/>
            <person name="Brooks A.N."/>
            <person name="Brown R.H."/>
            <person name="Butlin R.K."/>
            <person name="Caggese C."/>
            <person name="Calvi B.R."/>
            <person name="Bernardo de Carvalho A."/>
            <person name="Caspi A."/>
            <person name="Castrezana S."/>
            <person name="Celniker S.E."/>
            <person name="Chang J.L."/>
            <person name="Chapple C."/>
            <person name="Chatterji S."/>
            <person name="Chinwalla A."/>
            <person name="Civetta A."/>
            <person name="Clifton S.W."/>
            <person name="Comeron J.M."/>
            <person name="Costello J.C."/>
            <person name="Coyne J.A."/>
            <person name="Daub J."/>
            <person name="David R.G."/>
            <person name="Delcher A.L."/>
            <person name="Delehaunty K."/>
            <person name="Do C.B."/>
            <person name="Ebling H."/>
            <person name="Edwards K."/>
            <person name="Eickbush T."/>
            <person name="Evans J.D."/>
            <person name="Filipski A."/>
            <person name="Findeiss S."/>
            <person name="Freyhult E."/>
            <person name="Fulton L."/>
            <person name="Fulton R."/>
            <person name="Garcia A.C."/>
            <person name="Gardiner A."/>
            <person name="Garfield D.A."/>
            <person name="Garvin B.E."/>
            <person name="Gibson G."/>
            <person name="Gilbert D."/>
            <person name="Gnerre S."/>
            <person name="Godfrey J."/>
            <person name="Good R."/>
            <person name="Gotea V."/>
            <person name="Gravely B."/>
            <person name="Greenberg A.J."/>
            <person name="Griffiths-Jones S."/>
            <person name="Gross S."/>
            <person name="Guigo R."/>
            <person name="Gustafson E.A."/>
            <person name="Haerty W."/>
            <person name="Hahn M.W."/>
            <person name="Halligan D.L."/>
            <person name="Halpern A.L."/>
            <person name="Halter G.M."/>
            <person name="Han M.V."/>
            <person name="Heger A."/>
            <person name="Hillier L."/>
            <person name="Hinrichs A.S."/>
            <person name="Holmes I."/>
            <person name="Hoskins R.A."/>
            <person name="Hubisz M.J."/>
            <person name="Hultmark D."/>
            <person name="Huntley M.A."/>
            <person name="Jaffe D.B."/>
            <person name="Jagadeeshan S."/>
            <person name="Jeck W.R."/>
            <person name="Johnson J."/>
            <person name="Jones C.D."/>
            <person name="Jordan W.C."/>
            <person name="Karpen G.H."/>
            <person name="Kataoka E."/>
            <person name="Keightley P.D."/>
            <person name="Kheradpour P."/>
            <person name="Kirkness E.F."/>
            <person name="Koerich L.B."/>
            <person name="Kristiansen K."/>
            <person name="Kudrna D."/>
            <person name="Kulathinal R.J."/>
            <person name="Kumar S."/>
            <person name="Kwok R."/>
            <person name="Lander E."/>
            <person name="Langley C.H."/>
            <person name="Lapoint R."/>
            <person name="Lazzaro B.P."/>
            <person name="Lee S.J."/>
            <person name="Levesque L."/>
            <person name="Li R."/>
            <person name="Lin C.F."/>
            <person name="Lin M.F."/>
            <person name="Lindblad-Toh K."/>
            <person name="Llopart A."/>
            <person name="Long M."/>
            <person name="Low L."/>
            <person name="Lozovsky E."/>
            <person name="Lu J."/>
            <person name="Luo M."/>
            <person name="Machado C.A."/>
            <person name="Makalowski W."/>
            <person name="Marzo M."/>
            <person name="Matsuda M."/>
            <person name="Matzkin L."/>
            <person name="McAllister B."/>
            <person name="McBride C.S."/>
            <person name="McKernan B."/>
            <person name="McKernan K."/>
            <person name="Mendez-Lago M."/>
            <person name="Minx P."/>
            <person name="Mollenhauer M.U."/>
            <person name="Montooth K."/>
            <person name="Mount S.M."/>
            <person name="Mu X."/>
            <person name="Myers E."/>
            <person name="Negre B."/>
            <person name="Newfeld S."/>
            <person name="Nielsen R."/>
            <person name="Noor M.A."/>
            <person name="O'Grady P."/>
            <person name="Pachter L."/>
            <person name="Papaceit M."/>
            <person name="Parisi M.J."/>
            <person name="Parisi M."/>
            <person name="Parts L."/>
            <person name="Pedersen J.S."/>
            <person name="Pesole G."/>
            <person name="Phillippy A.M."/>
            <person name="Ponting C.P."/>
            <person name="Pop M."/>
            <person name="Porcelli D."/>
            <person name="Powell J.R."/>
            <person name="Prohaska S."/>
            <person name="Pruitt K."/>
            <person name="Puig M."/>
            <person name="Quesneville H."/>
            <person name="Ram K.R."/>
            <person name="Rand D."/>
            <person name="Rasmussen M.D."/>
            <person name="Reed L.K."/>
            <person name="Reenan R."/>
            <person name="Reily A."/>
            <person name="Remington K.A."/>
            <person name="Rieger T.T."/>
            <person name="Ritchie M.G."/>
            <person name="Robin C."/>
            <person name="Rogers Y.H."/>
            <person name="Rohde C."/>
            <person name="Rozas J."/>
            <person name="Rubenfield M.J."/>
            <person name="Ruiz A."/>
            <person name="Russo S."/>
            <person name="Salzberg S.L."/>
            <person name="Sanchez-Gracia A."/>
            <person name="Saranga D.J."/>
            <person name="Sato H."/>
            <person name="Schaeffer S.W."/>
            <person name="Schatz M.C."/>
            <person name="Schlenke T."/>
            <person name="Schwartz R."/>
            <person name="Segarra C."/>
            <person name="Singh R.S."/>
            <person name="Sirot L."/>
            <person name="Sirota M."/>
            <person name="Sisneros N.B."/>
            <person name="Smith C.D."/>
            <person name="Smith T.F."/>
            <person name="Spieth J."/>
            <person name="Stage D.E."/>
            <person name="Stark A."/>
            <person name="Stephan W."/>
            <person name="Strausberg R.L."/>
            <person name="Strempel S."/>
            <person name="Sturgill D."/>
            <person name="Sutton G."/>
            <person name="Sutton G.G."/>
            <person name="Tao W."/>
            <person name="Teichmann S."/>
            <person name="Tobari Y.N."/>
            <person name="Tomimura Y."/>
            <person name="Tsolas J.M."/>
            <person name="Valente V.L."/>
            <person name="Venter E."/>
            <person name="Venter J.C."/>
            <person name="Vicario S."/>
            <person name="Vieira F.G."/>
            <person name="Vilella A.J."/>
            <person name="Villasante A."/>
            <person name="Walenz B."/>
            <person name="Wang J."/>
            <person name="Wasserman M."/>
            <person name="Watts T."/>
            <person name="Wilson D."/>
            <person name="Wilson R.K."/>
            <person name="Wing R.A."/>
            <person name="Wolfner M.F."/>
            <person name="Wong A."/>
            <person name="Wong G.K."/>
            <person name="Wu C.I."/>
            <person name="Wu G."/>
            <person name="Yamamoto D."/>
            <person name="Yang H.P."/>
            <person name="Yang S.P."/>
            <person name="Yorke J.A."/>
            <person name="Yoshida K."/>
            <person name="Zdobnov E."/>
            <person name="Zhang P."/>
            <person name="Zhang Y."/>
            <person name="Zimin A.V."/>
            <person name="Baldwin J."/>
            <person name="Abdouelleil A."/>
            <person name="Abdulkadir J."/>
            <person name="Abebe A."/>
            <person name="Abera B."/>
            <person name="Abreu J."/>
            <person name="Acer S.C."/>
            <person name="Aftuck L."/>
            <person name="Alexander A."/>
            <person name="An P."/>
            <person name="Anderson E."/>
            <person name="Anderson S."/>
            <person name="Arachi H."/>
            <person name="Azer M."/>
            <person name="Bachantsang P."/>
            <person name="Barry A."/>
            <person name="Bayul T."/>
            <person name="Berlin A."/>
            <person name="Bessette D."/>
            <person name="Bloom T."/>
            <person name="Blye J."/>
            <person name="Boguslavskiy L."/>
            <person name="Bonnet C."/>
            <person name="Boukhgalter B."/>
            <person name="Bourzgui I."/>
            <person name="Brown A."/>
            <person name="Cahill P."/>
            <person name="Channer S."/>
            <person name="Cheshatsang Y."/>
            <person name="Chuda L."/>
            <person name="Citroen M."/>
            <person name="Collymore A."/>
            <person name="Cooke P."/>
            <person name="Costello M."/>
            <person name="D'Aco K."/>
            <person name="Daza R."/>
            <person name="De Haan G."/>
            <person name="DeGray S."/>
            <person name="DeMaso C."/>
            <person name="Dhargay N."/>
            <person name="Dooley K."/>
            <person name="Dooley E."/>
            <person name="Doricent M."/>
            <person name="Dorje P."/>
            <person name="Dorjee K."/>
            <person name="Dupes A."/>
            <person name="Elong R."/>
            <person name="Falk J."/>
            <person name="Farina A."/>
            <person name="Faro S."/>
            <person name="Ferguson D."/>
            <person name="Fisher S."/>
            <person name="Foley C.D."/>
            <person name="Franke A."/>
            <person name="Friedrich D."/>
            <person name="Gadbois L."/>
            <person name="Gearin G."/>
            <person name="Gearin C.R."/>
            <person name="Giannoukos G."/>
            <person name="Goode T."/>
            <person name="Graham J."/>
            <person name="Grandbois E."/>
            <person name="Grewal S."/>
            <person name="Gyaltsen K."/>
            <person name="Hafez N."/>
            <person name="Hagos B."/>
            <person name="Hall J."/>
            <person name="Henson C."/>
            <person name="Hollinger A."/>
            <person name="Honan T."/>
            <person name="Huard M.D."/>
            <person name="Hughes L."/>
            <person name="Hurhula B."/>
            <person name="Husby M.E."/>
            <person name="Kamat A."/>
            <person name="Kanga B."/>
            <person name="Kashin S."/>
            <person name="Khazanovich D."/>
            <person name="Kisner P."/>
            <person name="Lance K."/>
            <person name="Lara M."/>
            <person name="Lee W."/>
            <person name="Lennon N."/>
            <person name="Letendre F."/>
            <person name="LeVine R."/>
            <person name="Lipovsky A."/>
            <person name="Liu X."/>
            <person name="Liu J."/>
            <person name="Liu S."/>
            <person name="Lokyitsang T."/>
            <person name="Lokyitsang Y."/>
            <person name="Lubonja R."/>
            <person name="Lui A."/>
            <person name="MacDonald P."/>
            <person name="Magnisalis V."/>
            <person name="Maru K."/>
            <person name="Matthews C."/>
            <person name="McCusker W."/>
            <person name="McDonough S."/>
            <person name="Mehta T."/>
            <person name="Meldrim J."/>
            <person name="Meneus L."/>
            <person name="Mihai O."/>
            <person name="Mihalev A."/>
            <person name="Mihova T."/>
            <person name="Mittelman R."/>
            <person name="Mlenga V."/>
            <person name="Montmayeur A."/>
            <person name="Mulrain L."/>
            <person name="Navidi A."/>
            <person name="Naylor J."/>
            <person name="Negash T."/>
            <person name="Nguyen T."/>
            <person name="Nguyen N."/>
            <person name="Nicol R."/>
            <person name="Norbu C."/>
            <person name="Norbu N."/>
            <person name="Novod N."/>
            <person name="O'Neill B."/>
            <person name="Osman S."/>
            <person name="Markiewicz E."/>
            <person name="Oyono O.L."/>
            <person name="Patti C."/>
            <person name="Phunkhang P."/>
            <person name="Pierre F."/>
            <person name="Priest M."/>
            <person name="Raghuraman S."/>
            <person name="Rege F."/>
            <person name="Reyes R."/>
            <person name="Rise C."/>
            <person name="Rogov P."/>
            <person name="Ross K."/>
            <person name="Ryan E."/>
            <person name="Settipalli S."/>
            <person name="Shea T."/>
            <person name="Sherpa N."/>
            <person name="Shi L."/>
            <person name="Shih D."/>
            <person name="Sparrow T."/>
            <person name="Spaulding J."/>
            <person name="Stalker J."/>
            <person name="Stange-Thomann N."/>
            <person name="Stavropoulos S."/>
            <person name="Stone C."/>
            <person name="Strader C."/>
            <person name="Tesfaye S."/>
            <person name="Thomson T."/>
            <person name="Thoulutsang Y."/>
            <person name="Thoulutsang D."/>
            <person name="Topham K."/>
            <person name="Topping I."/>
            <person name="Tsamla T."/>
            <person name="Vassiliev H."/>
            <person name="Vo A."/>
            <person name="Wangchuk T."/>
            <person name="Wangdi T."/>
            <person name="Weiand M."/>
            <person name="Wilkinson J."/>
            <person name="Wilson A."/>
            <person name="Yadav S."/>
            <person name="Young G."/>
            <person name="Yu Q."/>
            <person name="Zembek L."/>
            <person name="Zhong D."/>
            <person name="Zimmer A."/>
            <person name="Zwirko Z."/>
            <person name="Jaffe D.B."/>
            <person name="Alvarez P."/>
            <person name="Brockman W."/>
            <person name="Butler J."/>
            <person name="Chin C."/>
            <person name="Gnerre S."/>
            <person name="Grabherr M."/>
            <person name="Kleber M."/>
            <person name="Mauceli E."/>
            <person name="MacCallum I."/>
        </authorList>
    </citation>
    <scope>NUCLEOTIDE SEQUENCE [LARGE SCALE GENOMIC DNA]</scope>
    <source>
        <strain evidence="3">Rob3c / Tucson 14021-0248.25</strain>
    </source>
</reference>
<dbReference type="AlphaFoldDB" id="B4IFP5"/>
<evidence type="ECO:0000313" key="3">
    <source>
        <dbReference type="Proteomes" id="UP000001292"/>
    </source>
</evidence>
<feature type="region of interest" description="Disordered" evidence="1">
    <location>
        <begin position="1"/>
        <end position="28"/>
    </location>
</feature>
<evidence type="ECO:0000313" key="2">
    <source>
        <dbReference type="EMBL" id="EDW46482.1"/>
    </source>
</evidence>
<gene>
    <name evidence="2" type="primary">Dsec\GM14961</name>
    <name evidence="2" type="ORF">Dsec_GM14961</name>
</gene>
<protein>
    <submittedName>
        <fullName evidence="2">GM14961</fullName>
    </submittedName>
</protein>
<sequence>MPDQFGSGEQRGEYRRRGSKVTVQEAASRSTQNAMANAIEAQCQCQCQQT</sequence>